<feature type="non-terminal residue" evidence="8">
    <location>
        <position position="1"/>
    </location>
</feature>
<dbReference type="InterPro" id="IPR001356">
    <property type="entry name" value="HD"/>
</dbReference>
<evidence type="ECO:0000256" key="5">
    <source>
        <dbReference type="RuleBase" id="RU000682"/>
    </source>
</evidence>
<feature type="region of interest" description="Disordered" evidence="6">
    <location>
        <begin position="38"/>
        <end position="70"/>
    </location>
</feature>
<dbReference type="SMART" id="SM00389">
    <property type="entry name" value="HOX"/>
    <property type="match status" value="1"/>
</dbReference>
<dbReference type="InterPro" id="IPR009057">
    <property type="entry name" value="Homeodomain-like_sf"/>
</dbReference>
<dbReference type="InterPro" id="IPR050762">
    <property type="entry name" value="HD-ZIP_Homeobox_LZ_Class_II"/>
</dbReference>
<reference evidence="8 9" key="1">
    <citation type="journal article" date="2021" name="Nat. Plants">
        <title>The Taxus genome provides insights into paclitaxel biosynthesis.</title>
        <authorList>
            <person name="Xiong X."/>
            <person name="Gou J."/>
            <person name="Liao Q."/>
            <person name="Li Y."/>
            <person name="Zhou Q."/>
            <person name="Bi G."/>
            <person name="Li C."/>
            <person name="Du R."/>
            <person name="Wang X."/>
            <person name="Sun T."/>
            <person name="Guo L."/>
            <person name="Liang H."/>
            <person name="Lu P."/>
            <person name="Wu Y."/>
            <person name="Zhang Z."/>
            <person name="Ro D.K."/>
            <person name="Shang Y."/>
            <person name="Huang S."/>
            <person name="Yan J."/>
        </authorList>
    </citation>
    <scope>NUCLEOTIDE SEQUENCE [LARGE SCALE GENOMIC DNA]</scope>
    <source>
        <strain evidence="8">Ta-2019</strain>
    </source>
</reference>
<feature type="domain" description="Homeobox" evidence="7">
    <location>
        <begin position="68"/>
        <end position="123"/>
    </location>
</feature>
<evidence type="ECO:0000256" key="1">
    <source>
        <dbReference type="ARBA" id="ARBA00004123"/>
    </source>
</evidence>
<organism evidence="8 9">
    <name type="scientific">Taxus chinensis</name>
    <name type="common">Chinese yew</name>
    <name type="synonym">Taxus wallichiana var. chinensis</name>
    <dbReference type="NCBI Taxonomy" id="29808"/>
    <lineage>
        <taxon>Eukaryota</taxon>
        <taxon>Viridiplantae</taxon>
        <taxon>Streptophyta</taxon>
        <taxon>Embryophyta</taxon>
        <taxon>Tracheophyta</taxon>
        <taxon>Spermatophyta</taxon>
        <taxon>Pinopsida</taxon>
        <taxon>Pinidae</taxon>
        <taxon>Conifers II</taxon>
        <taxon>Cupressales</taxon>
        <taxon>Taxaceae</taxon>
        <taxon>Taxus</taxon>
    </lineage>
</organism>
<keyword evidence="4 5" id="KW-0539">Nucleus</keyword>
<dbReference type="GO" id="GO:0003677">
    <property type="term" value="F:DNA binding"/>
    <property type="evidence" value="ECO:0007669"/>
    <property type="project" value="UniProtKB-UniRule"/>
</dbReference>
<dbReference type="SUPFAM" id="SSF46689">
    <property type="entry name" value="Homeodomain-like"/>
    <property type="match status" value="1"/>
</dbReference>
<keyword evidence="9" id="KW-1185">Reference proteome</keyword>
<comment type="caution">
    <text evidence="8">The sequence shown here is derived from an EMBL/GenBank/DDBJ whole genome shotgun (WGS) entry which is preliminary data.</text>
</comment>
<evidence type="ECO:0000256" key="4">
    <source>
        <dbReference type="PROSITE-ProRule" id="PRU00108"/>
    </source>
</evidence>
<keyword evidence="4 5" id="KW-0371">Homeobox</keyword>
<evidence type="ECO:0000256" key="3">
    <source>
        <dbReference type="ARBA" id="ARBA00023163"/>
    </source>
</evidence>
<keyword evidence="3" id="KW-0804">Transcription</keyword>
<evidence type="ECO:0000313" key="8">
    <source>
        <dbReference type="EMBL" id="KAH9318877.1"/>
    </source>
</evidence>
<dbReference type="CDD" id="cd00086">
    <property type="entry name" value="homeodomain"/>
    <property type="match status" value="1"/>
</dbReference>
<evidence type="ECO:0000259" key="7">
    <source>
        <dbReference type="PROSITE" id="PS50071"/>
    </source>
</evidence>
<dbReference type="PANTHER" id="PTHR45714:SF39">
    <property type="entry name" value="HOMEOBOX-LEUCINE ZIPPER PROTEIN HAT14"/>
    <property type="match status" value="1"/>
</dbReference>
<proteinExistence type="predicted"/>
<evidence type="ECO:0000256" key="6">
    <source>
        <dbReference type="SAM" id="MobiDB-lite"/>
    </source>
</evidence>
<comment type="subcellular location">
    <subcellularLocation>
        <location evidence="1 4 5">Nucleus</location>
    </subcellularLocation>
</comment>
<protein>
    <recommendedName>
        <fullName evidence="7">Homeobox domain-containing protein</fullName>
    </recommendedName>
</protein>
<dbReference type="EMBL" id="JAHRHJ020000004">
    <property type="protein sequence ID" value="KAH9318877.1"/>
    <property type="molecule type" value="Genomic_DNA"/>
</dbReference>
<dbReference type="PROSITE" id="PS50071">
    <property type="entry name" value="HOMEOBOX_2"/>
    <property type="match status" value="1"/>
</dbReference>
<gene>
    <name evidence="8" type="ORF">KI387_020646</name>
</gene>
<dbReference type="Proteomes" id="UP000824469">
    <property type="component" value="Unassembled WGS sequence"/>
</dbReference>
<keyword evidence="4 5" id="KW-0238">DNA-binding</keyword>
<dbReference type="AlphaFoldDB" id="A0AA38LF72"/>
<dbReference type="GO" id="GO:0005634">
    <property type="term" value="C:nucleus"/>
    <property type="evidence" value="ECO:0007669"/>
    <property type="project" value="UniProtKB-SubCell"/>
</dbReference>
<dbReference type="Pfam" id="PF00046">
    <property type="entry name" value="Homeodomain"/>
    <property type="match status" value="1"/>
</dbReference>
<evidence type="ECO:0000256" key="2">
    <source>
        <dbReference type="ARBA" id="ARBA00023015"/>
    </source>
</evidence>
<dbReference type="Gene3D" id="1.10.10.60">
    <property type="entry name" value="Homeodomain-like"/>
    <property type="match status" value="1"/>
</dbReference>
<sequence length="123" mass="14319">MGVTVEEAGTRDLLSLRLACSPPDVQWGLIDVKQMASSSTEMSGKRNTEANYKGRRSHRSMNEEEEEQAMARKKLRLSKEQYMYLEATFKAHNTLNMEQKLCLAQKLNLRPRQIEVWFQNRRA</sequence>
<evidence type="ECO:0000313" key="9">
    <source>
        <dbReference type="Proteomes" id="UP000824469"/>
    </source>
</evidence>
<accession>A0AA38LF72</accession>
<keyword evidence="2" id="KW-0805">Transcription regulation</keyword>
<dbReference type="PANTHER" id="PTHR45714">
    <property type="entry name" value="HOMEOBOX-LEUCINE ZIPPER PROTEIN HAT14"/>
    <property type="match status" value="1"/>
</dbReference>
<name>A0AA38LF72_TAXCH</name>